<name>A0A0P7B167_9HYPO</name>
<reference evidence="13 14" key="1">
    <citation type="submission" date="2015-09" db="EMBL/GenBank/DDBJ databases">
        <title>Draft genome of a European isolate of the apple canker pathogen Neonectria ditissima.</title>
        <authorList>
            <person name="Gomez-Cortecero A."/>
            <person name="Harrison R.J."/>
            <person name="Armitage A.D."/>
        </authorList>
    </citation>
    <scope>NUCLEOTIDE SEQUENCE [LARGE SCALE GENOMIC DNA]</scope>
    <source>
        <strain evidence="13 14">R09/05</strain>
    </source>
</reference>
<evidence type="ECO:0000256" key="3">
    <source>
        <dbReference type="ARBA" id="ARBA00022723"/>
    </source>
</evidence>
<proteinExistence type="predicted"/>
<feature type="compositionally biased region" description="Basic and acidic residues" evidence="9">
    <location>
        <begin position="37"/>
        <end position="47"/>
    </location>
</feature>
<dbReference type="InterPro" id="IPR036861">
    <property type="entry name" value="Endochitinase-like_sf"/>
</dbReference>
<keyword evidence="4 10" id="KW-0732">Signal</keyword>
<dbReference type="EMBL" id="LKCW01000343">
    <property type="protein sequence ID" value="KPM34421.1"/>
    <property type="molecule type" value="Genomic_DNA"/>
</dbReference>
<feature type="domain" description="NodB homology" evidence="12">
    <location>
        <begin position="130"/>
        <end position="325"/>
    </location>
</feature>
<feature type="disulfide bond" evidence="8">
    <location>
        <begin position="68"/>
        <end position="82"/>
    </location>
</feature>
<keyword evidence="2 8" id="KW-0147">Chitin-binding</keyword>
<feature type="region of interest" description="Disordered" evidence="9">
    <location>
        <begin position="406"/>
        <end position="426"/>
    </location>
</feature>
<protein>
    <recommendedName>
        <fullName evidence="15">NodB homology domain-containing protein</fullName>
    </recommendedName>
</protein>
<dbReference type="Gene3D" id="3.30.60.10">
    <property type="entry name" value="Endochitinase-like"/>
    <property type="match status" value="1"/>
</dbReference>
<dbReference type="PANTHER" id="PTHR46471">
    <property type="entry name" value="CHITIN DEACETYLASE"/>
    <property type="match status" value="1"/>
</dbReference>
<dbReference type="GO" id="GO:0008061">
    <property type="term" value="F:chitin binding"/>
    <property type="evidence" value="ECO:0007669"/>
    <property type="project" value="UniProtKB-UniRule"/>
</dbReference>
<keyword evidence="8" id="KW-1015">Disulfide bond</keyword>
<dbReference type="STRING" id="78410.A0A0P7B167"/>
<keyword evidence="6" id="KW-0119">Carbohydrate metabolism</keyword>
<feature type="region of interest" description="Disordered" evidence="9">
    <location>
        <begin position="37"/>
        <end position="56"/>
    </location>
</feature>
<dbReference type="Gene3D" id="3.20.20.370">
    <property type="entry name" value="Glycoside hydrolase/deacetylase"/>
    <property type="match status" value="1"/>
</dbReference>
<dbReference type="PANTHER" id="PTHR46471:SF2">
    <property type="entry name" value="CHITIN DEACETYLASE-RELATED"/>
    <property type="match status" value="1"/>
</dbReference>
<keyword evidence="5" id="KW-0378">Hydrolase</keyword>
<keyword evidence="3" id="KW-0479">Metal-binding</keyword>
<dbReference type="PROSITE" id="PS50941">
    <property type="entry name" value="CHIT_BIND_I_2"/>
    <property type="match status" value="1"/>
</dbReference>
<feature type="compositionally biased region" description="Polar residues" evidence="9">
    <location>
        <begin position="554"/>
        <end position="565"/>
    </location>
</feature>
<dbReference type="SUPFAM" id="SSF88713">
    <property type="entry name" value="Glycoside hydrolase/deacetylase"/>
    <property type="match status" value="1"/>
</dbReference>
<evidence type="ECO:0008006" key="15">
    <source>
        <dbReference type="Google" id="ProtNLM"/>
    </source>
</evidence>
<evidence type="ECO:0000256" key="7">
    <source>
        <dbReference type="ARBA" id="ARBA00023285"/>
    </source>
</evidence>
<evidence type="ECO:0000256" key="10">
    <source>
        <dbReference type="SAM" id="SignalP"/>
    </source>
</evidence>
<evidence type="ECO:0000259" key="12">
    <source>
        <dbReference type="PROSITE" id="PS51677"/>
    </source>
</evidence>
<dbReference type="GO" id="GO:0005975">
    <property type="term" value="P:carbohydrate metabolic process"/>
    <property type="evidence" value="ECO:0007669"/>
    <property type="project" value="InterPro"/>
</dbReference>
<keyword evidence="14" id="KW-1185">Reference proteome</keyword>
<feature type="signal peptide" evidence="10">
    <location>
        <begin position="1"/>
        <end position="20"/>
    </location>
</feature>
<evidence type="ECO:0000256" key="1">
    <source>
        <dbReference type="ARBA" id="ARBA00001941"/>
    </source>
</evidence>
<feature type="disulfide bond" evidence="8">
    <location>
        <begin position="63"/>
        <end position="75"/>
    </location>
</feature>
<evidence type="ECO:0000256" key="4">
    <source>
        <dbReference type="ARBA" id="ARBA00022729"/>
    </source>
</evidence>
<sequence length="645" mass="70034">MKGLDALALAAAAGAALVHGAALDQSRRAAVVDRQFHHNDDGLEKRQTSTNGRCGTGQGNTVCSSTECCSSAGWCGNGYLYCSAPSCQIDYGPACDANVRPSGPETKDIARPKLGSIPYGEAIYRCNHNGDIALTYDDGPYTYTSDLLDLLAEYNAKATFFITGRNLGKGAINDPATAWPNLIKRMITDGHQVASHTWSHQRLTTLSKAKFWNQMVYNEIAFADILGYFPTYMRPPYSASNTTTDAWLSELGYHITYFNLDTEGYLHDSPDLIQTSKDIWDSTVEGKSPASNKWLQIEHDPVYQSVYNLTEYMLKSMANNGFSAVTVGECLDDPKANWYRSASGSSGSSTTTQPASKTSTSAAGTATGSLPATTNGRCGASQGGQTCNLPSSHPSILASIADQFNPVTRPGRIPERPQPKAKKPIQSLESTQAQCLLVARGALTLTAHHQAWKWWLAAERACHRMANHSTGLFEAITRLPSLSWEGWGAGRAWHRHVHGVDFRVFIQILSLGSSCTLHQGNPILIPPPCKEQRRDNSYPHTSDAPRHQLVQPWRSQAPNPLSPASTRGAGPDPRGKAHFAREALHDRRAESAQGLGWVRPPLSSSLPCFQCLPLAFGGARTRRWLSPVGFSAEKPSPAVEVGKGR</sequence>
<evidence type="ECO:0000256" key="2">
    <source>
        <dbReference type="ARBA" id="ARBA00022669"/>
    </source>
</evidence>
<dbReference type="PROSITE" id="PS00026">
    <property type="entry name" value="CHIT_BIND_I_1"/>
    <property type="match status" value="1"/>
</dbReference>
<dbReference type="SMART" id="SM00270">
    <property type="entry name" value="ChtBD1"/>
    <property type="match status" value="1"/>
</dbReference>
<evidence type="ECO:0000256" key="6">
    <source>
        <dbReference type="ARBA" id="ARBA00023277"/>
    </source>
</evidence>
<evidence type="ECO:0000256" key="5">
    <source>
        <dbReference type="ARBA" id="ARBA00022801"/>
    </source>
</evidence>
<accession>A0A0P7B167</accession>
<comment type="cofactor">
    <cofactor evidence="1">
        <name>Co(2+)</name>
        <dbReference type="ChEBI" id="CHEBI:48828"/>
    </cofactor>
</comment>
<feature type="region of interest" description="Disordered" evidence="9">
    <location>
        <begin position="554"/>
        <end position="576"/>
    </location>
</feature>
<dbReference type="CDD" id="cd00035">
    <property type="entry name" value="ChtBD1"/>
    <property type="match status" value="1"/>
</dbReference>
<dbReference type="GO" id="GO:0046872">
    <property type="term" value="F:metal ion binding"/>
    <property type="evidence" value="ECO:0007669"/>
    <property type="project" value="UniProtKB-KW"/>
</dbReference>
<gene>
    <name evidence="13" type="ORF">AK830_g12154</name>
</gene>
<evidence type="ECO:0000313" key="14">
    <source>
        <dbReference type="Proteomes" id="UP000050424"/>
    </source>
</evidence>
<dbReference type="InterPro" id="IPR018371">
    <property type="entry name" value="Chitin-binding_1_CS"/>
</dbReference>
<feature type="chain" id="PRO_5006135271" description="NodB homology domain-containing protein" evidence="10">
    <location>
        <begin position="21"/>
        <end position="645"/>
    </location>
</feature>
<evidence type="ECO:0000313" key="13">
    <source>
        <dbReference type="EMBL" id="KPM34421.1"/>
    </source>
</evidence>
<dbReference type="Pfam" id="PF01522">
    <property type="entry name" value="Polysacc_deac_1"/>
    <property type="match status" value="1"/>
</dbReference>
<comment type="caution">
    <text evidence="13">The sequence shown here is derived from an EMBL/GenBank/DDBJ whole genome shotgun (WGS) entry which is preliminary data.</text>
</comment>
<comment type="caution">
    <text evidence="8">Lacks conserved residue(s) required for the propagation of feature annotation.</text>
</comment>
<dbReference type="AlphaFoldDB" id="A0A0P7B167"/>
<dbReference type="CDD" id="cd10951">
    <property type="entry name" value="CE4_ClCDA_like"/>
    <property type="match status" value="1"/>
</dbReference>
<feature type="region of interest" description="Disordered" evidence="9">
    <location>
        <begin position="526"/>
        <end position="545"/>
    </location>
</feature>
<dbReference type="GO" id="GO:0016810">
    <property type="term" value="F:hydrolase activity, acting on carbon-nitrogen (but not peptide) bonds"/>
    <property type="evidence" value="ECO:0007669"/>
    <property type="project" value="InterPro"/>
</dbReference>
<evidence type="ECO:0000256" key="9">
    <source>
        <dbReference type="SAM" id="MobiDB-lite"/>
    </source>
</evidence>
<dbReference type="SUPFAM" id="SSF57016">
    <property type="entry name" value="Plant lectins/antimicrobial peptides"/>
    <property type="match status" value="1"/>
</dbReference>
<dbReference type="Proteomes" id="UP000050424">
    <property type="component" value="Unassembled WGS sequence"/>
</dbReference>
<dbReference type="InterPro" id="IPR001002">
    <property type="entry name" value="Chitin-bd_1"/>
</dbReference>
<dbReference type="PROSITE" id="PS51677">
    <property type="entry name" value="NODB"/>
    <property type="match status" value="1"/>
</dbReference>
<feature type="region of interest" description="Disordered" evidence="9">
    <location>
        <begin position="341"/>
        <end position="386"/>
    </location>
</feature>
<organism evidence="13 14">
    <name type="scientific">Neonectria ditissima</name>
    <dbReference type="NCBI Taxonomy" id="78410"/>
    <lineage>
        <taxon>Eukaryota</taxon>
        <taxon>Fungi</taxon>
        <taxon>Dikarya</taxon>
        <taxon>Ascomycota</taxon>
        <taxon>Pezizomycotina</taxon>
        <taxon>Sordariomycetes</taxon>
        <taxon>Hypocreomycetidae</taxon>
        <taxon>Hypocreales</taxon>
        <taxon>Nectriaceae</taxon>
        <taxon>Neonectria</taxon>
    </lineage>
</organism>
<feature type="disulfide bond" evidence="8">
    <location>
        <begin position="54"/>
        <end position="69"/>
    </location>
</feature>
<evidence type="ECO:0000259" key="11">
    <source>
        <dbReference type="PROSITE" id="PS50941"/>
    </source>
</evidence>
<feature type="domain" description="Chitin-binding type-1" evidence="11">
    <location>
        <begin position="51"/>
        <end position="97"/>
    </location>
</feature>
<feature type="compositionally biased region" description="Low complexity" evidence="9">
    <location>
        <begin position="341"/>
        <end position="374"/>
    </location>
</feature>
<dbReference type="InterPro" id="IPR002509">
    <property type="entry name" value="NODB_dom"/>
</dbReference>
<evidence type="ECO:0000256" key="8">
    <source>
        <dbReference type="PROSITE-ProRule" id="PRU00261"/>
    </source>
</evidence>
<dbReference type="InterPro" id="IPR011330">
    <property type="entry name" value="Glyco_hydro/deAcase_b/a-brl"/>
</dbReference>
<keyword evidence="7" id="KW-0170">Cobalt</keyword>
<dbReference type="OrthoDB" id="407355at2759"/>